<feature type="region of interest" description="Disordered" evidence="1">
    <location>
        <begin position="195"/>
        <end position="281"/>
    </location>
</feature>
<organism evidence="3 4">
    <name type="scientific">Archangium gephyra</name>
    <dbReference type="NCBI Taxonomy" id="48"/>
    <lineage>
        <taxon>Bacteria</taxon>
        <taxon>Pseudomonadati</taxon>
        <taxon>Myxococcota</taxon>
        <taxon>Myxococcia</taxon>
        <taxon>Myxococcales</taxon>
        <taxon>Cystobacterineae</taxon>
        <taxon>Archangiaceae</taxon>
        <taxon>Archangium</taxon>
    </lineage>
</organism>
<dbReference type="Proteomes" id="UP000249061">
    <property type="component" value="Unassembled WGS sequence"/>
</dbReference>
<reference evidence="3 4" key="1">
    <citation type="submission" date="2017-08" db="EMBL/GenBank/DDBJ databases">
        <title>Infants hospitalized years apart are colonized by the same room-sourced microbial strains.</title>
        <authorList>
            <person name="Brooks B."/>
            <person name="Olm M.R."/>
            <person name="Firek B.A."/>
            <person name="Baker R."/>
            <person name="Thomas B.C."/>
            <person name="Morowitz M.J."/>
            <person name="Banfield J.F."/>
        </authorList>
    </citation>
    <scope>NUCLEOTIDE SEQUENCE [LARGE SCALE GENOMIC DNA]</scope>
    <source>
        <strain evidence="3">S2_003_000_R2_14</strain>
    </source>
</reference>
<dbReference type="AlphaFoldDB" id="A0A2W5T2K4"/>
<comment type="caution">
    <text evidence="3">The sequence shown here is derived from an EMBL/GenBank/DDBJ whole genome shotgun (WGS) entry which is preliminary data.</text>
</comment>
<keyword evidence="2" id="KW-1133">Transmembrane helix</keyword>
<evidence type="ECO:0000256" key="2">
    <source>
        <dbReference type="SAM" id="Phobius"/>
    </source>
</evidence>
<protein>
    <submittedName>
        <fullName evidence="3">Uncharacterized protein</fullName>
    </submittedName>
</protein>
<gene>
    <name evidence="3" type="ORF">DI536_22035</name>
</gene>
<keyword evidence="2" id="KW-0472">Membrane</keyword>
<accession>A0A2W5T2K4</accession>
<feature type="transmembrane region" description="Helical" evidence="2">
    <location>
        <begin position="17"/>
        <end position="38"/>
    </location>
</feature>
<proteinExistence type="predicted"/>
<feature type="compositionally biased region" description="Basic and acidic residues" evidence="1">
    <location>
        <begin position="209"/>
        <end position="231"/>
    </location>
</feature>
<evidence type="ECO:0000313" key="4">
    <source>
        <dbReference type="Proteomes" id="UP000249061"/>
    </source>
</evidence>
<keyword evidence="2" id="KW-0812">Transmembrane</keyword>
<dbReference type="EMBL" id="QFQP01000020">
    <property type="protein sequence ID" value="PZR09620.1"/>
    <property type="molecule type" value="Genomic_DNA"/>
</dbReference>
<evidence type="ECO:0000313" key="3">
    <source>
        <dbReference type="EMBL" id="PZR09620.1"/>
    </source>
</evidence>
<evidence type="ECO:0000256" key="1">
    <source>
        <dbReference type="SAM" id="MobiDB-lite"/>
    </source>
</evidence>
<sequence length="281" mass="31838">MPSAAPKPEAKKLPFPIPWGLFIVLDLYAVGVAGYIWATYYNAPEYQAAVSYAKALKLLGVDDGRKCSEAELVRAFGLTLEAARLMPQERGLVEHLENLRHRFDERKFKLPPQLKQHAEMMSANTLRIEQSKKAWLVVGTRDRGWGPEQLLRGPERAVLWSIPGAVFIIAFWAYTRFSHRAARAREHEDQLKAQEREVDELGNFRRGLKSADEWRPPKEPEWRPPPQKRDDEADTLASPRSVRARPPSQVGAKAVTRRPVTRPPTAGSGVKPVKRRPPSDD</sequence>
<feature type="transmembrane region" description="Helical" evidence="2">
    <location>
        <begin position="157"/>
        <end position="175"/>
    </location>
</feature>
<feature type="compositionally biased region" description="Basic residues" evidence="1">
    <location>
        <begin position="272"/>
        <end position="281"/>
    </location>
</feature>
<name>A0A2W5T2K4_9BACT</name>